<dbReference type="InterPro" id="IPR008271">
    <property type="entry name" value="Ser/Thr_kinase_AS"/>
</dbReference>
<dbReference type="CDD" id="cd06606">
    <property type="entry name" value="STKc_MAPKKK"/>
    <property type="match status" value="1"/>
</dbReference>
<dbReference type="GO" id="GO:0005524">
    <property type="term" value="F:ATP binding"/>
    <property type="evidence" value="ECO:0007669"/>
    <property type="project" value="InterPro"/>
</dbReference>
<dbReference type="PROSITE" id="PS00108">
    <property type="entry name" value="PROTEIN_KINASE_ST"/>
    <property type="match status" value="1"/>
</dbReference>
<dbReference type="SUPFAM" id="SSF56112">
    <property type="entry name" value="Protein kinase-like (PK-like)"/>
    <property type="match status" value="1"/>
</dbReference>
<dbReference type="GO" id="GO:0004672">
    <property type="term" value="F:protein kinase activity"/>
    <property type="evidence" value="ECO:0007669"/>
    <property type="project" value="InterPro"/>
</dbReference>
<proteinExistence type="predicted"/>
<dbReference type="PANTHER" id="PTHR48011">
    <property type="entry name" value="CCR4-NOT TRANSCRIPTIONAL COMPLEX SUBUNIT CAF120-RELATED"/>
    <property type="match status" value="1"/>
</dbReference>
<dbReference type="Pfam" id="PF00069">
    <property type="entry name" value="Pkinase"/>
    <property type="match status" value="1"/>
</dbReference>
<dbReference type="SMART" id="SM00220">
    <property type="entry name" value="S_TKc"/>
    <property type="match status" value="1"/>
</dbReference>
<dbReference type="PANTHER" id="PTHR48011:SF5">
    <property type="entry name" value="PROTEIN KINASE DOMAIN-CONTAINING PROTEIN"/>
    <property type="match status" value="1"/>
</dbReference>
<protein>
    <recommendedName>
        <fullName evidence="2">Protein kinase domain-containing protein</fullName>
    </recommendedName>
</protein>
<dbReference type="AlphaFoldDB" id="A0A328DZA3"/>
<dbReference type="EMBL" id="NQVE01000082">
    <property type="protein sequence ID" value="RAL49531.1"/>
    <property type="molecule type" value="Genomic_DNA"/>
</dbReference>
<keyword evidence="4" id="KW-1185">Reference proteome</keyword>
<feature type="region of interest" description="Disordered" evidence="1">
    <location>
        <begin position="291"/>
        <end position="355"/>
    </location>
</feature>
<dbReference type="InterPro" id="IPR000719">
    <property type="entry name" value="Prot_kinase_dom"/>
</dbReference>
<sequence>MSMSSRTCSSEPCLYPRPAQWLKGRTVGRGSHGSIDLALDKATGGLFVIKSAESESGILCLENEAEILQTLDSPHIVKCLGKDISKGSARKANLFMEYMAGGSLADVMGQFGGRLDETVIRLYTREILLGLEYLHGNGIVHCDLKCKNVLLGSSGEVKLADFGCSQRRTSQRREKDSLRHPFGGSPLWMAPENLRSENKFGPDFASDIWSLGCTVIEMATGQLPWAGEISDNIILKIVRGEDKPSFPRHLSEEGLDFLDKCLNRDPRKRWKAAELLRHPFVLQNPKDNFKYASSSSSSSSPASVLDKSVFPESDCSDDEDESHEARPPFRIPFSMLSEKNTLEDQQEEEEWITVR</sequence>
<dbReference type="InterPro" id="IPR011009">
    <property type="entry name" value="Kinase-like_dom_sf"/>
</dbReference>
<feature type="compositionally biased region" description="Acidic residues" evidence="1">
    <location>
        <begin position="344"/>
        <end position="355"/>
    </location>
</feature>
<evidence type="ECO:0000259" key="2">
    <source>
        <dbReference type="PROSITE" id="PS50011"/>
    </source>
</evidence>
<evidence type="ECO:0000313" key="4">
    <source>
        <dbReference type="Proteomes" id="UP000249390"/>
    </source>
</evidence>
<dbReference type="Gene3D" id="1.10.510.10">
    <property type="entry name" value="Transferase(Phosphotransferase) domain 1"/>
    <property type="match status" value="1"/>
</dbReference>
<feature type="domain" description="Protein kinase" evidence="2">
    <location>
        <begin position="21"/>
        <end position="281"/>
    </location>
</feature>
<dbReference type="GO" id="GO:0007165">
    <property type="term" value="P:signal transduction"/>
    <property type="evidence" value="ECO:0007669"/>
    <property type="project" value="TreeGrafter"/>
</dbReference>
<accession>A0A328DZA3</accession>
<name>A0A328DZA3_9ASTE</name>
<comment type="caution">
    <text evidence="3">The sequence shown here is derived from an EMBL/GenBank/DDBJ whole genome shotgun (WGS) entry which is preliminary data.</text>
</comment>
<dbReference type="Proteomes" id="UP000249390">
    <property type="component" value="Unassembled WGS sequence"/>
</dbReference>
<reference evidence="3 4" key="1">
    <citation type="submission" date="2018-06" db="EMBL/GenBank/DDBJ databases">
        <title>The Genome of Cuscuta australis (Dodder) Provides Insight into the Evolution of Plant Parasitism.</title>
        <authorList>
            <person name="Liu H."/>
        </authorList>
    </citation>
    <scope>NUCLEOTIDE SEQUENCE [LARGE SCALE GENOMIC DNA]</scope>
    <source>
        <strain evidence="4">cv. Yunnan</strain>
        <tissue evidence="3">Vines</tissue>
    </source>
</reference>
<dbReference type="PROSITE" id="PS50011">
    <property type="entry name" value="PROTEIN_KINASE_DOM"/>
    <property type="match status" value="1"/>
</dbReference>
<organism evidence="3 4">
    <name type="scientific">Cuscuta australis</name>
    <dbReference type="NCBI Taxonomy" id="267555"/>
    <lineage>
        <taxon>Eukaryota</taxon>
        <taxon>Viridiplantae</taxon>
        <taxon>Streptophyta</taxon>
        <taxon>Embryophyta</taxon>
        <taxon>Tracheophyta</taxon>
        <taxon>Spermatophyta</taxon>
        <taxon>Magnoliopsida</taxon>
        <taxon>eudicotyledons</taxon>
        <taxon>Gunneridae</taxon>
        <taxon>Pentapetalae</taxon>
        <taxon>asterids</taxon>
        <taxon>lamiids</taxon>
        <taxon>Solanales</taxon>
        <taxon>Convolvulaceae</taxon>
        <taxon>Cuscuteae</taxon>
        <taxon>Cuscuta</taxon>
        <taxon>Cuscuta subgen. Grammica</taxon>
        <taxon>Cuscuta sect. Cleistogrammica</taxon>
    </lineage>
</organism>
<evidence type="ECO:0000313" key="3">
    <source>
        <dbReference type="EMBL" id="RAL49531.1"/>
    </source>
</evidence>
<dbReference type="InterPro" id="IPR052751">
    <property type="entry name" value="Plant_MAPKKK"/>
</dbReference>
<evidence type="ECO:0000256" key="1">
    <source>
        <dbReference type="SAM" id="MobiDB-lite"/>
    </source>
</evidence>
<gene>
    <name evidence="3" type="ORF">DM860_012964</name>
</gene>